<gene>
    <name evidence="1" type="ORF">ElyMa_000572600</name>
</gene>
<organism evidence="1 2">
    <name type="scientific">Elysia marginata</name>
    <dbReference type="NCBI Taxonomy" id="1093978"/>
    <lineage>
        <taxon>Eukaryota</taxon>
        <taxon>Metazoa</taxon>
        <taxon>Spiralia</taxon>
        <taxon>Lophotrochozoa</taxon>
        <taxon>Mollusca</taxon>
        <taxon>Gastropoda</taxon>
        <taxon>Heterobranchia</taxon>
        <taxon>Euthyneura</taxon>
        <taxon>Panpulmonata</taxon>
        <taxon>Sacoglossa</taxon>
        <taxon>Placobranchoidea</taxon>
        <taxon>Plakobranchidae</taxon>
        <taxon>Elysia</taxon>
    </lineage>
</organism>
<evidence type="ECO:0000313" key="1">
    <source>
        <dbReference type="EMBL" id="GFR80102.1"/>
    </source>
</evidence>
<dbReference type="EMBL" id="BMAT01001122">
    <property type="protein sequence ID" value="GFR80102.1"/>
    <property type="molecule type" value="Genomic_DNA"/>
</dbReference>
<name>A0AAV4G3P1_9GAST</name>
<proteinExistence type="predicted"/>
<dbReference type="Proteomes" id="UP000762676">
    <property type="component" value="Unassembled WGS sequence"/>
</dbReference>
<sequence>MQWPFLDHGQSKSMYYRNGSTRHIETSYMGKATWTAAIPIFFHHDKTSVHTVSEVTEVRAIIRTYAGTEETPFAAMVDVLLKASILQFSLVAACRARVVMSICWPWLNGAGSCTGRRLDLRLGRHRPLRRLLVGEGGQDRLF</sequence>
<keyword evidence="2" id="KW-1185">Reference proteome</keyword>
<protein>
    <submittedName>
        <fullName evidence="1">Uncharacterized protein</fullName>
    </submittedName>
</protein>
<dbReference type="AlphaFoldDB" id="A0AAV4G3P1"/>
<evidence type="ECO:0000313" key="2">
    <source>
        <dbReference type="Proteomes" id="UP000762676"/>
    </source>
</evidence>
<reference evidence="1 2" key="1">
    <citation type="journal article" date="2021" name="Elife">
        <title>Chloroplast acquisition without the gene transfer in kleptoplastic sea slugs, Plakobranchus ocellatus.</title>
        <authorList>
            <person name="Maeda T."/>
            <person name="Takahashi S."/>
            <person name="Yoshida T."/>
            <person name="Shimamura S."/>
            <person name="Takaki Y."/>
            <person name="Nagai Y."/>
            <person name="Toyoda A."/>
            <person name="Suzuki Y."/>
            <person name="Arimoto A."/>
            <person name="Ishii H."/>
            <person name="Satoh N."/>
            <person name="Nishiyama T."/>
            <person name="Hasebe M."/>
            <person name="Maruyama T."/>
            <person name="Minagawa J."/>
            <person name="Obokata J."/>
            <person name="Shigenobu S."/>
        </authorList>
    </citation>
    <scope>NUCLEOTIDE SEQUENCE [LARGE SCALE GENOMIC DNA]</scope>
</reference>
<comment type="caution">
    <text evidence="1">The sequence shown here is derived from an EMBL/GenBank/DDBJ whole genome shotgun (WGS) entry which is preliminary data.</text>
</comment>
<accession>A0AAV4G3P1</accession>